<accession>A0A2T0TW35</accession>
<name>A0A2T0TW35_9SPHI</name>
<dbReference type="AlphaFoldDB" id="A0A2T0TW35"/>
<dbReference type="PANTHER" id="PTHR30055:SF234">
    <property type="entry name" value="HTH-TYPE TRANSCRIPTIONAL REGULATOR BETI"/>
    <property type="match status" value="1"/>
</dbReference>
<evidence type="ECO:0000256" key="2">
    <source>
        <dbReference type="ARBA" id="ARBA00023125"/>
    </source>
</evidence>
<dbReference type="InterPro" id="IPR023772">
    <property type="entry name" value="DNA-bd_HTH_TetR-type_CS"/>
</dbReference>
<evidence type="ECO:0000313" key="6">
    <source>
        <dbReference type="EMBL" id="PRY49877.1"/>
    </source>
</evidence>
<feature type="DNA-binding region" description="H-T-H motif" evidence="4">
    <location>
        <begin position="28"/>
        <end position="47"/>
    </location>
</feature>
<protein>
    <submittedName>
        <fullName evidence="6">TetR family transcriptional regulator</fullName>
    </submittedName>
</protein>
<dbReference type="EMBL" id="PVTH01000010">
    <property type="protein sequence ID" value="PRY49877.1"/>
    <property type="molecule type" value="Genomic_DNA"/>
</dbReference>
<evidence type="ECO:0000256" key="1">
    <source>
        <dbReference type="ARBA" id="ARBA00023015"/>
    </source>
</evidence>
<dbReference type="SUPFAM" id="SSF46689">
    <property type="entry name" value="Homeodomain-like"/>
    <property type="match status" value="1"/>
</dbReference>
<dbReference type="GO" id="GO:0000976">
    <property type="term" value="F:transcription cis-regulatory region binding"/>
    <property type="evidence" value="ECO:0007669"/>
    <property type="project" value="TreeGrafter"/>
</dbReference>
<dbReference type="PRINTS" id="PR00455">
    <property type="entry name" value="HTHTETR"/>
</dbReference>
<sequence length="211" mass="23769">MNDIDRKRELIVESAIKRFSHFGIQKTTMNEIADDISVTQPSLYHYFPDKMSLVIAVVEKIMADYFEELEGKLATLNNLGEEFIALLVCRKKFIKRYFMLNLTETSPEAGQIQNACYGVMEHARVRESALVASLITKAIHIGEVASVDADKMSKLYLDAITGLSVFVLIPIKNKFSPGEDEFDLIFERQKELSAVFLSGLKSFGSDSETLL</sequence>
<proteinExistence type="predicted"/>
<dbReference type="InterPro" id="IPR050109">
    <property type="entry name" value="HTH-type_TetR-like_transc_reg"/>
</dbReference>
<evidence type="ECO:0000256" key="3">
    <source>
        <dbReference type="ARBA" id="ARBA00023163"/>
    </source>
</evidence>
<dbReference type="Proteomes" id="UP000238034">
    <property type="component" value="Unassembled WGS sequence"/>
</dbReference>
<dbReference type="Gene3D" id="1.10.357.10">
    <property type="entry name" value="Tetracycline Repressor, domain 2"/>
    <property type="match status" value="1"/>
</dbReference>
<dbReference type="RefSeq" id="WP_181276794.1">
    <property type="nucleotide sequence ID" value="NZ_PVTH01000010.1"/>
</dbReference>
<evidence type="ECO:0000256" key="4">
    <source>
        <dbReference type="PROSITE-ProRule" id="PRU00335"/>
    </source>
</evidence>
<dbReference type="PANTHER" id="PTHR30055">
    <property type="entry name" value="HTH-TYPE TRANSCRIPTIONAL REGULATOR RUTR"/>
    <property type="match status" value="1"/>
</dbReference>
<dbReference type="Gene3D" id="1.10.10.60">
    <property type="entry name" value="Homeodomain-like"/>
    <property type="match status" value="1"/>
</dbReference>
<organism evidence="6 7">
    <name type="scientific">Arcticibacter pallidicorallinus</name>
    <dbReference type="NCBI Taxonomy" id="1259464"/>
    <lineage>
        <taxon>Bacteria</taxon>
        <taxon>Pseudomonadati</taxon>
        <taxon>Bacteroidota</taxon>
        <taxon>Sphingobacteriia</taxon>
        <taxon>Sphingobacteriales</taxon>
        <taxon>Sphingobacteriaceae</taxon>
        <taxon>Arcticibacter</taxon>
    </lineage>
</organism>
<dbReference type="InterPro" id="IPR001647">
    <property type="entry name" value="HTH_TetR"/>
</dbReference>
<dbReference type="InterPro" id="IPR009057">
    <property type="entry name" value="Homeodomain-like_sf"/>
</dbReference>
<keyword evidence="2 4" id="KW-0238">DNA-binding</keyword>
<reference evidence="6 7" key="1">
    <citation type="submission" date="2018-03" db="EMBL/GenBank/DDBJ databases">
        <title>Genomic Encyclopedia of Type Strains, Phase III (KMG-III): the genomes of soil and plant-associated and newly described type strains.</title>
        <authorList>
            <person name="Whitman W."/>
        </authorList>
    </citation>
    <scope>NUCLEOTIDE SEQUENCE [LARGE SCALE GENOMIC DNA]</scope>
    <source>
        <strain evidence="6 7">CGMCC 1.9313</strain>
    </source>
</reference>
<feature type="domain" description="HTH tetR-type" evidence="5">
    <location>
        <begin position="5"/>
        <end position="65"/>
    </location>
</feature>
<dbReference type="GO" id="GO:0003700">
    <property type="term" value="F:DNA-binding transcription factor activity"/>
    <property type="evidence" value="ECO:0007669"/>
    <property type="project" value="TreeGrafter"/>
</dbReference>
<keyword evidence="7" id="KW-1185">Reference proteome</keyword>
<dbReference type="PROSITE" id="PS50977">
    <property type="entry name" value="HTH_TETR_2"/>
    <property type="match status" value="1"/>
</dbReference>
<dbReference type="Pfam" id="PF00440">
    <property type="entry name" value="TetR_N"/>
    <property type="match status" value="1"/>
</dbReference>
<gene>
    <name evidence="6" type="ORF">B0I27_11051</name>
</gene>
<keyword evidence="1" id="KW-0805">Transcription regulation</keyword>
<dbReference type="PROSITE" id="PS01081">
    <property type="entry name" value="HTH_TETR_1"/>
    <property type="match status" value="1"/>
</dbReference>
<evidence type="ECO:0000259" key="5">
    <source>
        <dbReference type="PROSITE" id="PS50977"/>
    </source>
</evidence>
<keyword evidence="3" id="KW-0804">Transcription</keyword>
<evidence type="ECO:0000313" key="7">
    <source>
        <dbReference type="Proteomes" id="UP000238034"/>
    </source>
</evidence>
<comment type="caution">
    <text evidence="6">The sequence shown here is derived from an EMBL/GenBank/DDBJ whole genome shotgun (WGS) entry which is preliminary data.</text>
</comment>